<keyword evidence="6 11" id="KW-0472">Membrane</keyword>
<evidence type="ECO:0000259" key="12">
    <source>
        <dbReference type="Pfam" id="PF05609"/>
    </source>
</evidence>
<evidence type="ECO:0000256" key="8">
    <source>
        <dbReference type="ARBA" id="ARBA00023242"/>
    </source>
</evidence>
<feature type="transmembrane region" description="Helical" evidence="11">
    <location>
        <begin position="166"/>
        <end position="186"/>
    </location>
</feature>
<proteinExistence type="inferred from homology"/>
<evidence type="ECO:0000313" key="14">
    <source>
        <dbReference type="Proteomes" id="UP001381693"/>
    </source>
</evidence>
<keyword evidence="3" id="KW-0597">Phosphoprotein</keyword>
<dbReference type="AlphaFoldDB" id="A0AAN9A7R3"/>
<dbReference type="GO" id="GO:0005635">
    <property type="term" value="C:nuclear envelope"/>
    <property type="evidence" value="ECO:0007669"/>
    <property type="project" value="UniProtKB-SubCell"/>
</dbReference>
<dbReference type="GO" id="GO:0001671">
    <property type="term" value="F:ATPase activator activity"/>
    <property type="evidence" value="ECO:0007669"/>
    <property type="project" value="InterPro"/>
</dbReference>
<evidence type="ECO:0000256" key="7">
    <source>
        <dbReference type="ARBA" id="ARBA00023180"/>
    </source>
</evidence>
<comment type="similarity">
    <text evidence="2">Belongs to the TOR1AIP family.</text>
</comment>
<protein>
    <recommendedName>
        <fullName evidence="12">Torsin-1A-interacting protein 1/2 AAA+ activator domain-containing protein</fullName>
    </recommendedName>
</protein>
<evidence type="ECO:0000256" key="2">
    <source>
        <dbReference type="ARBA" id="ARBA00007860"/>
    </source>
</evidence>
<accession>A0AAN9A7R3</accession>
<feature type="compositionally biased region" description="Polar residues" evidence="10">
    <location>
        <begin position="15"/>
        <end position="30"/>
    </location>
</feature>
<keyword evidence="4 11" id="KW-0812">Transmembrane</keyword>
<dbReference type="InterPro" id="IPR046753">
    <property type="entry name" value="TOIP1/2_C"/>
</dbReference>
<evidence type="ECO:0000256" key="9">
    <source>
        <dbReference type="ARBA" id="ARBA00037847"/>
    </source>
</evidence>
<feature type="compositionally biased region" description="Basic and acidic residues" evidence="10">
    <location>
        <begin position="32"/>
        <end position="58"/>
    </location>
</feature>
<dbReference type="InterPro" id="IPR038599">
    <property type="entry name" value="LAP1C-like_C_sf"/>
</dbReference>
<dbReference type="GO" id="GO:0016020">
    <property type="term" value="C:membrane"/>
    <property type="evidence" value="ECO:0007669"/>
    <property type="project" value="TreeGrafter"/>
</dbReference>
<evidence type="ECO:0000256" key="5">
    <source>
        <dbReference type="ARBA" id="ARBA00022989"/>
    </source>
</evidence>
<dbReference type="GO" id="GO:0061024">
    <property type="term" value="P:membrane organization"/>
    <property type="evidence" value="ECO:0007669"/>
    <property type="project" value="TreeGrafter"/>
</dbReference>
<evidence type="ECO:0000313" key="13">
    <source>
        <dbReference type="EMBL" id="KAK7072982.1"/>
    </source>
</evidence>
<keyword evidence="5 11" id="KW-1133">Transmembrane helix</keyword>
<name>A0AAN9A7R3_HALRR</name>
<keyword evidence="8" id="KW-0539">Nucleus</keyword>
<feature type="region of interest" description="Disordered" evidence="10">
    <location>
        <begin position="1"/>
        <end position="67"/>
    </location>
</feature>
<evidence type="ECO:0000256" key="11">
    <source>
        <dbReference type="SAM" id="Phobius"/>
    </source>
</evidence>
<sequence length="413" mass="46035">MSSDGRPTARRGLRSKSTSPYLQEGSTNTRSRAKEGRSPIRRNANDCRDQSDENHYSDNDGDAVDCAYKKDSPLLYPDLEDDLQRLEHESGSSPGWSPNKKNSDVLLEDSYGTTKSQCISRTPPSGQKTNFSKNLPVTVEKGSPGRRIHQSPEDLPSRPRRGMVPILSIGFLLLIAFCIVTLHQSLKNVEELSKPKPKIKSLEEVYRDIKMELRLINSQFSQSKHFWIQLLGQLETIMVKDPIQPAVILAVVPEGAERTAVCLLHQICHAVSNSFEGDTFVLYDVKSELHKGSSHLKYDLHQEMLRLGQAHAAIVHNVEKIPGSAAMTFHAFCDNENAPFKQALIFLALNLPAKYGDLSEERLENTIDDYLLGLWSEELPQKDVSAVVSRVANAPVLIKPEETDVLAVVCANI</sequence>
<evidence type="ECO:0000256" key="1">
    <source>
        <dbReference type="ARBA" id="ARBA00004259"/>
    </source>
</evidence>
<reference evidence="13 14" key="1">
    <citation type="submission" date="2023-11" db="EMBL/GenBank/DDBJ databases">
        <title>Halocaridina rubra genome assembly.</title>
        <authorList>
            <person name="Smith C."/>
        </authorList>
    </citation>
    <scope>NUCLEOTIDE SEQUENCE [LARGE SCALE GENOMIC DNA]</scope>
    <source>
        <strain evidence="13">EP-1</strain>
        <tissue evidence="13">Whole</tissue>
    </source>
</reference>
<evidence type="ECO:0000256" key="3">
    <source>
        <dbReference type="ARBA" id="ARBA00022553"/>
    </source>
</evidence>
<dbReference type="Pfam" id="PF05609">
    <property type="entry name" value="LAP1_C"/>
    <property type="match status" value="1"/>
</dbReference>
<evidence type="ECO:0000256" key="10">
    <source>
        <dbReference type="SAM" id="MobiDB-lite"/>
    </source>
</evidence>
<dbReference type="Proteomes" id="UP001381693">
    <property type="component" value="Unassembled WGS sequence"/>
</dbReference>
<dbReference type="InterPro" id="IPR008662">
    <property type="entry name" value="TOIP1/2"/>
</dbReference>
<feature type="region of interest" description="Disordered" evidence="10">
    <location>
        <begin position="112"/>
        <end position="159"/>
    </location>
</feature>
<dbReference type="PANTHER" id="PTHR18843:SF7">
    <property type="entry name" value="LAMINA-ASSOCIATED POLYPEPTIDE 1B ISOFORM 1-RELATED"/>
    <property type="match status" value="1"/>
</dbReference>
<organism evidence="13 14">
    <name type="scientific">Halocaridina rubra</name>
    <name type="common">Hawaiian red shrimp</name>
    <dbReference type="NCBI Taxonomy" id="373956"/>
    <lineage>
        <taxon>Eukaryota</taxon>
        <taxon>Metazoa</taxon>
        <taxon>Ecdysozoa</taxon>
        <taxon>Arthropoda</taxon>
        <taxon>Crustacea</taxon>
        <taxon>Multicrustacea</taxon>
        <taxon>Malacostraca</taxon>
        <taxon>Eumalacostraca</taxon>
        <taxon>Eucarida</taxon>
        <taxon>Decapoda</taxon>
        <taxon>Pleocyemata</taxon>
        <taxon>Caridea</taxon>
        <taxon>Atyoidea</taxon>
        <taxon>Atyidae</taxon>
        <taxon>Halocaridina</taxon>
    </lineage>
</organism>
<keyword evidence="14" id="KW-1185">Reference proteome</keyword>
<gene>
    <name evidence="13" type="ORF">SK128_000808</name>
</gene>
<comment type="subcellular location">
    <subcellularLocation>
        <location evidence="9">Endomembrane system</location>
        <topology evidence="9">Single-pass membrane protein</topology>
    </subcellularLocation>
    <subcellularLocation>
        <location evidence="1">Nucleus envelope</location>
    </subcellularLocation>
</comment>
<evidence type="ECO:0000256" key="4">
    <source>
        <dbReference type="ARBA" id="ARBA00022692"/>
    </source>
</evidence>
<evidence type="ECO:0000256" key="6">
    <source>
        <dbReference type="ARBA" id="ARBA00023136"/>
    </source>
</evidence>
<comment type="caution">
    <text evidence="13">The sequence shown here is derived from an EMBL/GenBank/DDBJ whole genome shotgun (WGS) entry which is preliminary data.</text>
</comment>
<dbReference type="Gene3D" id="3.40.50.12190">
    <property type="match status" value="1"/>
</dbReference>
<feature type="domain" description="Torsin-1A-interacting protein 1/2 AAA+ activator" evidence="12">
    <location>
        <begin position="215"/>
        <end position="352"/>
    </location>
</feature>
<dbReference type="PANTHER" id="PTHR18843">
    <property type="entry name" value="TORSIN-1A-INTERACTING PROTEIN"/>
    <property type="match status" value="1"/>
</dbReference>
<keyword evidence="7" id="KW-0325">Glycoprotein</keyword>
<dbReference type="EMBL" id="JAXCGZ010013280">
    <property type="protein sequence ID" value="KAK7072982.1"/>
    <property type="molecule type" value="Genomic_DNA"/>
</dbReference>
<feature type="compositionally biased region" description="Polar residues" evidence="10">
    <location>
        <begin position="112"/>
        <end position="135"/>
    </location>
</feature>